<evidence type="ECO:0000256" key="3">
    <source>
        <dbReference type="ARBA" id="ARBA00023015"/>
    </source>
</evidence>
<dbReference type="GO" id="GO:0009299">
    <property type="term" value="P:mRNA transcription"/>
    <property type="evidence" value="ECO:0000318"/>
    <property type="project" value="GO_Central"/>
</dbReference>
<dbReference type="InterPro" id="IPR006936">
    <property type="entry name" value="ALOG_dom"/>
</dbReference>
<dbReference type="InParanoid" id="A7SJ15"/>
<evidence type="ECO:0000256" key="2">
    <source>
        <dbReference type="ARBA" id="ARBA00010308"/>
    </source>
</evidence>
<keyword evidence="5" id="KW-0804">Transcription</keyword>
<evidence type="ECO:0000256" key="1">
    <source>
        <dbReference type="ARBA" id="ARBA00004123"/>
    </source>
</evidence>
<name>A7SJ15_NEMVE</name>
<dbReference type="PANTHER" id="PTHR31165:SF2">
    <property type="entry name" value="ALOG DOMAIN-CONTAINING PROTEIN"/>
    <property type="match status" value="1"/>
</dbReference>
<dbReference type="InterPro" id="IPR058682">
    <property type="entry name" value="IRF-2BP1/2-like_M"/>
</dbReference>
<dbReference type="InterPro" id="IPR040222">
    <property type="entry name" value="ALOG"/>
</dbReference>
<comment type="subcellular location">
    <subcellularLocation>
        <location evidence="1">Nucleus</location>
    </subcellularLocation>
</comment>
<sequence>MHSELHKDIGRTHTSGVKYLEYEKDRGTGDWRMLADLLPESVRYFKEPVKQELLPRPQLDSEYPLPNVNLSFNPRPGTMYGRKRKGTMDLEEYEITSGNRMGHPGREETMHQHPAWVQNQVDGGKLVMTAMSAPPGTPVSSIPSASVSPMVTTPISKVASMQLPPSEVHVRAQSKSPINNSVMRGSHFEVAGASRDEGRGNNLVSAGHMSPHSRSPRPPSGPLSKSAETQSGLPNDGDGKEKEKGSSGQSILRYYQESRNCLHLLSPTEYVVYSNDKQFRFCQQCGYARQQSSVTPFSSRMRLKLDEQKIDERLEYLSTKRNSSRYAKQKPSLERDLTQFLDSVTPHKSLATALPADIVAFLVWKYGGGRTRVHRQGCQSILQTEEVWPSVIAPNVLLGVRWPRIDRINTRQLFTRN</sequence>
<dbReference type="Pfam" id="PF04852">
    <property type="entry name" value="ALOG_dom"/>
    <property type="match status" value="1"/>
</dbReference>
<reference evidence="9 10" key="1">
    <citation type="journal article" date="2007" name="Science">
        <title>Sea anemone genome reveals ancestral eumetazoan gene repertoire and genomic organization.</title>
        <authorList>
            <person name="Putnam N.H."/>
            <person name="Srivastava M."/>
            <person name="Hellsten U."/>
            <person name="Dirks B."/>
            <person name="Chapman J."/>
            <person name="Salamov A."/>
            <person name="Terry A."/>
            <person name="Shapiro H."/>
            <person name="Lindquist E."/>
            <person name="Kapitonov V.V."/>
            <person name="Jurka J."/>
            <person name="Genikhovich G."/>
            <person name="Grigoriev I.V."/>
            <person name="Lucas S.M."/>
            <person name="Steele R.E."/>
            <person name="Finnerty J.R."/>
            <person name="Technau U."/>
            <person name="Martindale M.Q."/>
            <person name="Rokhsar D.S."/>
        </authorList>
    </citation>
    <scope>NUCLEOTIDE SEQUENCE [LARGE SCALE GENOMIC DNA]</scope>
    <source>
        <strain evidence="10">CH2 X CH6</strain>
    </source>
</reference>
<dbReference type="Pfam" id="PF25457">
    <property type="entry name" value="IRF-2BP1_2_M"/>
    <property type="match status" value="1"/>
</dbReference>
<evidence type="ECO:0000256" key="4">
    <source>
        <dbReference type="ARBA" id="ARBA00023125"/>
    </source>
</evidence>
<evidence type="ECO:0000256" key="6">
    <source>
        <dbReference type="ARBA" id="ARBA00023242"/>
    </source>
</evidence>
<dbReference type="AlphaFoldDB" id="A7SJ15"/>
<gene>
    <name evidence="9" type="ORF">NEMVEDRAFT_v1g213033</name>
</gene>
<dbReference type="GO" id="GO:0003677">
    <property type="term" value="F:DNA binding"/>
    <property type="evidence" value="ECO:0007669"/>
    <property type="project" value="UniProtKB-KW"/>
</dbReference>
<keyword evidence="4" id="KW-0238">DNA-binding</keyword>
<dbReference type="EMBL" id="DS469673">
    <property type="protein sequence ID" value="EDO36319.1"/>
    <property type="molecule type" value="Genomic_DNA"/>
</dbReference>
<evidence type="ECO:0000256" key="5">
    <source>
        <dbReference type="ARBA" id="ARBA00023163"/>
    </source>
</evidence>
<dbReference type="PANTHER" id="PTHR31165">
    <property type="entry name" value="PROTEIN G1-LIKE2"/>
    <property type="match status" value="1"/>
</dbReference>
<organism evidence="9 10">
    <name type="scientific">Nematostella vectensis</name>
    <name type="common">Starlet sea anemone</name>
    <dbReference type="NCBI Taxonomy" id="45351"/>
    <lineage>
        <taxon>Eukaryota</taxon>
        <taxon>Metazoa</taxon>
        <taxon>Cnidaria</taxon>
        <taxon>Anthozoa</taxon>
        <taxon>Hexacorallia</taxon>
        <taxon>Actiniaria</taxon>
        <taxon>Edwardsiidae</taxon>
        <taxon>Nematostella</taxon>
    </lineage>
</organism>
<protein>
    <recommendedName>
        <fullName evidence="8">ALOG domain-containing protein</fullName>
    </recommendedName>
</protein>
<evidence type="ECO:0000259" key="8">
    <source>
        <dbReference type="PROSITE" id="PS51697"/>
    </source>
</evidence>
<dbReference type="Proteomes" id="UP000001593">
    <property type="component" value="Unassembled WGS sequence"/>
</dbReference>
<dbReference type="PROSITE" id="PS51697">
    <property type="entry name" value="ALOG"/>
    <property type="match status" value="1"/>
</dbReference>
<evidence type="ECO:0000256" key="7">
    <source>
        <dbReference type="SAM" id="MobiDB-lite"/>
    </source>
</evidence>
<evidence type="ECO:0000313" key="10">
    <source>
        <dbReference type="Proteomes" id="UP000001593"/>
    </source>
</evidence>
<evidence type="ECO:0000313" key="9">
    <source>
        <dbReference type="EMBL" id="EDO36319.1"/>
    </source>
</evidence>
<keyword evidence="6" id="KW-0539">Nucleus</keyword>
<feature type="region of interest" description="Disordered" evidence="7">
    <location>
        <begin position="166"/>
        <end position="249"/>
    </location>
</feature>
<feature type="domain" description="ALOG" evidence="8">
    <location>
        <begin position="325"/>
        <end position="417"/>
    </location>
</feature>
<dbReference type="eggNOG" id="KOG3579">
    <property type="taxonomic scope" value="Eukaryota"/>
</dbReference>
<keyword evidence="10" id="KW-1185">Reference proteome</keyword>
<keyword evidence="3" id="KW-0805">Transcription regulation</keyword>
<dbReference type="GO" id="GO:0005634">
    <property type="term" value="C:nucleus"/>
    <property type="evidence" value="ECO:0000318"/>
    <property type="project" value="GO_Central"/>
</dbReference>
<proteinExistence type="inferred from homology"/>
<dbReference type="HOGENOM" id="CLU_659380_0_0_1"/>
<comment type="similarity">
    <text evidence="2">Belongs to the plant homeotic and developmental regulators ALOG protein family.</text>
</comment>
<feature type="compositionally biased region" description="Polar residues" evidence="7">
    <location>
        <begin position="173"/>
        <end position="183"/>
    </location>
</feature>
<accession>A7SJ15</accession>